<evidence type="ECO:0000313" key="9">
    <source>
        <dbReference type="EnsemblMetazoa" id="GAUT051980-PA"/>
    </source>
</evidence>
<comment type="subcellular location">
    <subcellularLocation>
        <location evidence="1">Membrane</location>
        <topology evidence="1">Multi-pass membrane protein</topology>
    </subcellularLocation>
</comment>
<evidence type="ECO:0000256" key="2">
    <source>
        <dbReference type="ARBA" id="ARBA00008141"/>
    </source>
</evidence>
<dbReference type="VEuPathDB" id="VectorBase:GAUT051980"/>
<organism evidence="9 10">
    <name type="scientific">Glossina austeni</name>
    <name type="common">Savannah tsetse fly</name>
    <dbReference type="NCBI Taxonomy" id="7395"/>
    <lineage>
        <taxon>Eukaryota</taxon>
        <taxon>Metazoa</taxon>
        <taxon>Ecdysozoa</taxon>
        <taxon>Arthropoda</taxon>
        <taxon>Hexapoda</taxon>
        <taxon>Insecta</taxon>
        <taxon>Pterygota</taxon>
        <taxon>Neoptera</taxon>
        <taxon>Endopterygota</taxon>
        <taxon>Diptera</taxon>
        <taxon>Brachycera</taxon>
        <taxon>Muscomorpha</taxon>
        <taxon>Hippoboscoidea</taxon>
        <taxon>Glossinidae</taxon>
        <taxon>Glossina</taxon>
    </lineage>
</organism>
<dbReference type="PANTHER" id="PTHR12316">
    <property type="entry name" value="NINJURIN-RELATED"/>
    <property type="match status" value="1"/>
</dbReference>
<evidence type="ECO:0000256" key="4">
    <source>
        <dbReference type="ARBA" id="ARBA00022889"/>
    </source>
</evidence>
<dbReference type="EnsemblMetazoa" id="GAUT051980-RA">
    <property type="protein sequence ID" value="GAUT051980-PA"/>
    <property type="gene ID" value="GAUT051980"/>
</dbReference>
<evidence type="ECO:0000256" key="1">
    <source>
        <dbReference type="ARBA" id="ARBA00004141"/>
    </source>
</evidence>
<feature type="transmembrane region" description="Helical" evidence="8">
    <location>
        <begin position="226"/>
        <end position="247"/>
    </location>
</feature>
<dbReference type="PANTHER" id="PTHR12316:SF20">
    <property type="entry name" value="NINJURIN-A"/>
    <property type="match status" value="1"/>
</dbReference>
<dbReference type="Pfam" id="PF04923">
    <property type="entry name" value="Ninjurin"/>
    <property type="match status" value="1"/>
</dbReference>
<evidence type="ECO:0000256" key="7">
    <source>
        <dbReference type="SAM" id="MobiDB-lite"/>
    </source>
</evidence>
<sequence length="251" mass="27846">MTDRFVTVDIDNDASSRRKRNTTNNVGQLCRKQQQNYAYTNTQIDPEINSNCCTNSEINNKYAIPVTELLDRKTVTETDGDDEARIVGPHTGVDDGLLPIGFGGAGERPNRNPSPRRTSNAFPSYDDSGFVEINGVRTAVPDVNAYQHKKTLAQGMMDLALLSANANQLRYVLETYKRHPYYYPSIVFISMSIIFQVAVGVGLILNGKYNIKNKADICRANRINNYTVIGIFVITVVNVFISAFGVADPLP</sequence>
<evidence type="ECO:0000313" key="10">
    <source>
        <dbReference type="Proteomes" id="UP000078200"/>
    </source>
</evidence>
<protein>
    <recommendedName>
        <fullName evidence="11">Ninjurin a</fullName>
    </recommendedName>
</protein>
<reference evidence="9" key="1">
    <citation type="submission" date="2020-05" db="UniProtKB">
        <authorList>
            <consortium name="EnsemblMetazoa"/>
        </authorList>
    </citation>
    <scope>IDENTIFICATION</scope>
    <source>
        <strain evidence="9">TTRI</strain>
    </source>
</reference>
<keyword evidence="6 8" id="KW-0472">Membrane</keyword>
<feature type="compositionally biased region" description="Low complexity" evidence="7">
    <location>
        <begin position="111"/>
        <end position="120"/>
    </location>
</feature>
<evidence type="ECO:0008006" key="11">
    <source>
        <dbReference type="Google" id="ProtNLM"/>
    </source>
</evidence>
<comment type="similarity">
    <text evidence="2">Belongs to the ninjurin family.</text>
</comment>
<keyword evidence="4" id="KW-0130">Cell adhesion</keyword>
<dbReference type="GO" id="GO:0042246">
    <property type="term" value="P:tissue regeneration"/>
    <property type="evidence" value="ECO:0007669"/>
    <property type="project" value="InterPro"/>
</dbReference>
<accession>A0A1A9VYS5</accession>
<feature type="region of interest" description="Disordered" evidence="7">
    <location>
        <begin position="1"/>
        <end position="26"/>
    </location>
</feature>
<evidence type="ECO:0000256" key="5">
    <source>
        <dbReference type="ARBA" id="ARBA00022989"/>
    </source>
</evidence>
<dbReference type="GO" id="GO:0007155">
    <property type="term" value="P:cell adhesion"/>
    <property type="evidence" value="ECO:0007669"/>
    <property type="project" value="UniProtKB-KW"/>
</dbReference>
<keyword evidence="3 8" id="KW-0812">Transmembrane</keyword>
<dbReference type="InterPro" id="IPR007007">
    <property type="entry name" value="Ninjurin"/>
</dbReference>
<evidence type="ECO:0000256" key="6">
    <source>
        <dbReference type="ARBA" id="ARBA00023136"/>
    </source>
</evidence>
<dbReference type="AlphaFoldDB" id="A0A1A9VYS5"/>
<feature type="region of interest" description="Disordered" evidence="7">
    <location>
        <begin position="98"/>
        <end position="123"/>
    </location>
</feature>
<name>A0A1A9VYS5_GLOAU</name>
<evidence type="ECO:0000256" key="3">
    <source>
        <dbReference type="ARBA" id="ARBA00022692"/>
    </source>
</evidence>
<evidence type="ECO:0000256" key="8">
    <source>
        <dbReference type="SAM" id="Phobius"/>
    </source>
</evidence>
<dbReference type="GO" id="GO:0016020">
    <property type="term" value="C:membrane"/>
    <property type="evidence" value="ECO:0007669"/>
    <property type="project" value="UniProtKB-SubCell"/>
</dbReference>
<dbReference type="Proteomes" id="UP000078200">
    <property type="component" value="Unassembled WGS sequence"/>
</dbReference>
<keyword evidence="5 8" id="KW-1133">Transmembrane helix</keyword>
<feature type="transmembrane region" description="Helical" evidence="8">
    <location>
        <begin position="181"/>
        <end position="205"/>
    </location>
</feature>
<proteinExistence type="inferred from homology"/>
<dbReference type="STRING" id="7395.A0A1A9VYS5"/>
<keyword evidence="10" id="KW-1185">Reference proteome</keyword>